<feature type="compositionally biased region" description="Gly residues" evidence="5">
    <location>
        <begin position="258"/>
        <end position="269"/>
    </location>
</feature>
<dbReference type="GO" id="GO:0031410">
    <property type="term" value="C:cytoplasmic vesicle"/>
    <property type="evidence" value="ECO:0007669"/>
    <property type="project" value="UniProtKB-SubCell"/>
</dbReference>
<feature type="region of interest" description="Disordered" evidence="5">
    <location>
        <begin position="389"/>
        <end position="411"/>
    </location>
</feature>
<gene>
    <name evidence="7" type="ORF">R1flu_006616</name>
</gene>
<dbReference type="InterPro" id="IPR016024">
    <property type="entry name" value="ARM-type_fold"/>
</dbReference>
<dbReference type="PANTHER" id="PTHR21514:SF0">
    <property type="entry name" value="AP-4 COMPLEX ACCESSORY SUBUNIT TEPSIN"/>
    <property type="match status" value="1"/>
</dbReference>
<dbReference type="AlphaFoldDB" id="A0ABD1Z0K9"/>
<feature type="compositionally biased region" description="Basic and acidic residues" evidence="5">
    <location>
        <begin position="215"/>
        <end position="242"/>
    </location>
</feature>
<evidence type="ECO:0000256" key="1">
    <source>
        <dbReference type="ARBA" id="ARBA00004541"/>
    </source>
</evidence>
<evidence type="ECO:0000256" key="5">
    <source>
        <dbReference type="SAM" id="MobiDB-lite"/>
    </source>
</evidence>
<evidence type="ECO:0000259" key="6">
    <source>
        <dbReference type="SMART" id="SM00288"/>
    </source>
</evidence>
<protein>
    <recommendedName>
        <fullName evidence="6">VHS domain-containing protein</fullName>
    </recommendedName>
</protein>
<dbReference type="InterPro" id="IPR008942">
    <property type="entry name" value="ENTH_VHS"/>
</dbReference>
<dbReference type="EMBL" id="JBHFFA010000003">
    <property type="protein sequence ID" value="KAL2635137.1"/>
    <property type="molecule type" value="Genomic_DNA"/>
</dbReference>
<feature type="region of interest" description="Disordered" evidence="5">
    <location>
        <begin position="531"/>
        <end position="577"/>
    </location>
</feature>
<organism evidence="7 8">
    <name type="scientific">Riccia fluitans</name>
    <dbReference type="NCBI Taxonomy" id="41844"/>
    <lineage>
        <taxon>Eukaryota</taxon>
        <taxon>Viridiplantae</taxon>
        <taxon>Streptophyta</taxon>
        <taxon>Embryophyta</taxon>
        <taxon>Marchantiophyta</taxon>
        <taxon>Marchantiopsida</taxon>
        <taxon>Marchantiidae</taxon>
        <taxon>Marchantiales</taxon>
        <taxon>Ricciaceae</taxon>
        <taxon>Riccia</taxon>
    </lineage>
</organism>
<proteinExistence type="predicted"/>
<evidence type="ECO:0000256" key="3">
    <source>
        <dbReference type="ARBA" id="ARBA00023034"/>
    </source>
</evidence>
<dbReference type="SUPFAM" id="SSF48371">
    <property type="entry name" value="ARM repeat"/>
    <property type="match status" value="1"/>
</dbReference>
<dbReference type="SMART" id="SM00288">
    <property type="entry name" value="VHS"/>
    <property type="match status" value="1"/>
</dbReference>
<keyword evidence="4" id="KW-0968">Cytoplasmic vesicle</keyword>
<feature type="region of interest" description="Disordered" evidence="5">
    <location>
        <begin position="212"/>
        <end position="289"/>
    </location>
</feature>
<evidence type="ECO:0000256" key="4">
    <source>
        <dbReference type="ARBA" id="ARBA00023329"/>
    </source>
</evidence>
<evidence type="ECO:0000256" key="2">
    <source>
        <dbReference type="ARBA" id="ARBA00004555"/>
    </source>
</evidence>
<dbReference type="CDD" id="cd03572">
    <property type="entry name" value="ENTH_like_Tepsin"/>
    <property type="match status" value="1"/>
</dbReference>
<feature type="domain" description="VHS" evidence="6">
    <location>
        <begin position="13"/>
        <end position="150"/>
    </location>
</feature>
<comment type="subcellular location">
    <subcellularLocation>
        <location evidence="1">Cytoplasmic vesicle</location>
    </subcellularLocation>
    <subcellularLocation>
        <location evidence="2">Golgi apparatus</location>
    </subcellularLocation>
</comment>
<keyword evidence="8" id="KW-1185">Reference proteome</keyword>
<keyword evidence="3" id="KW-0333">Golgi apparatus</keyword>
<dbReference type="InterPro" id="IPR039273">
    <property type="entry name" value="TEPSIN"/>
</dbReference>
<sequence>MHSSVRAVEAYRRSRLIDNVTTDEDKVSPVYRLDEICTLLRNSPLDTVREMLEYTIKRLEHKNPIVKQKTLRFIKFSATKAGPEWKREIQRQAQIIRQLFHYRGTPDPLKGDALNKSVRETAHEAIAAIFGTEEKSPTVGDLGKRIQGFGSTNYEIPREEEKKSVLSGLVGFGSNSLKQAVDTLNNYNHYTGSTSNNKLPGSYRGGQNLRMSLTSERERPSFGKEETPYWDSRDGEADESRSDSSSIERSNSRPDIGGNRGNHNGGRGGNTAEDRLLDSLTHPGGVRLQPTRETLQTFTTAAQKLDAVNLVNSIEAKLKAHSWQVRFKALCLLEASIRSREQNKVLDSMVAMFEEDASAVVDSLQSPQTSLREKAKKVIEMLGSGLKEGLAEDSSESVKSPAGPKPAAPVNMPDLMDTNFDLLDDTESVQSTREVPNVEQAVKQQQAVQKDLLDETDWLNERPASAHNSEADPFAGMSLHNSEASVAHSGEGDLFSGLDVDGDNNRAGNGAVGGLGLDVNNNLFDGLSVASSKDTSGPQDDLFKLMGNLSTGNSSSSHEKDPLQQLPSKPPHQAMANNTMAGAPTAFQPQMPGIGTPGHVPPLAGVQPQMMFMPGMVPMGMPGLFPPNIFLQQALASGNMNFAVAGAFGQQQFAGGMPGLPTFGGMPQNNNANGGLTSRNYSDGFDFSGDPTARFSSLETPKEDTKAFDFISDHVSNVLGPKRSK</sequence>
<dbReference type="Proteomes" id="UP001605036">
    <property type="component" value="Unassembled WGS sequence"/>
</dbReference>
<dbReference type="PANTHER" id="PTHR21514">
    <property type="entry name" value="AP-4 COMPLEX ACCESSORY SUBUNIT TEPSIN"/>
    <property type="match status" value="1"/>
</dbReference>
<dbReference type="GO" id="GO:0005794">
    <property type="term" value="C:Golgi apparatus"/>
    <property type="evidence" value="ECO:0007669"/>
    <property type="project" value="UniProtKB-SubCell"/>
</dbReference>
<accession>A0ABD1Z0K9</accession>
<reference evidence="7 8" key="1">
    <citation type="submission" date="2024-09" db="EMBL/GenBank/DDBJ databases">
        <title>Chromosome-scale assembly of Riccia fluitans.</title>
        <authorList>
            <person name="Paukszto L."/>
            <person name="Sawicki J."/>
            <person name="Karawczyk K."/>
            <person name="Piernik-Szablinska J."/>
            <person name="Szczecinska M."/>
            <person name="Mazdziarz M."/>
        </authorList>
    </citation>
    <scope>NUCLEOTIDE SEQUENCE [LARGE SCALE GENOMIC DNA]</scope>
    <source>
        <strain evidence="7">Rf_01</strain>
        <tissue evidence="7">Aerial parts of the thallus</tissue>
    </source>
</reference>
<dbReference type="Gene3D" id="1.25.40.90">
    <property type="match status" value="1"/>
</dbReference>
<name>A0ABD1Z0K9_9MARC</name>
<evidence type="ECO:0000313" key="7">
    <source>
        <dbReference type="EMBL" id="KAL2635137.1"/>
    </source>
</evidence>
<dbReference type="InterPro" id="IPR035802">
    <property type="entry name" value="ENTH/VHS_tepsin"/>
</dbReference>
<evidence type="ECO:0000313" key="8">
    <source>
        <dbReference type="Proteomes" id="UP001605036"/>
    </source>
</evidence>
<dbReference type="InterPro" id="IPR002014">
    <property type="entry name" value="VHS_dom"/>
</dbReference>
<comment type="caution">
    <text evidence="7">The sequence shown here is derived from an EMBL/GenBank/DDBJ whole genome shotgun (WGS) entry which is preliminary data.</text>
</comment>